<dbReference type="InterPro" id="IPR051346">
    <property type="entry name" value="OTU_Deubiquitinase"/>
</dbReference>
<dbReference type="Pfam" id="PF12340">
    <property type="entry name" value="DUF3638"/>
    <property type="match status" value="1"/>
</dbReference>
<dbReference type="Pfam" id="PF20255">
    <property type="entry name" value="DUF6606"/>
    <property type="match status" value="1"/>
</dbReference>
<dbReference type="EMBL" id="KZ559150">
    <property type="protein sequence ID" value="PLB36576.1"/>
    <property type="molecule type" value="Genomic_DNA"/>
</dbReference>
<feature type="compositionally biased region" description="Acidic residues" evidence="8">
    <location>
        <begin position="2858"/>
        <end position="2888"/>
    </location>
</feature>
<keyword evidence="5" id="KW-0378">Hydrolase</keyword>
<dbReference type="Proteomes" id="UP000234585">
    <property type="component" value="Unassembled WGS sequence"/>
</dbReference>
<evidence type="ECO:0000259" key="9">
    <source>
        <dbReference type="Pfam" id="PF12340"/>
    </source>
</evidence>
<keyword evidence="4" id="KW-0833">Ubl conjugation pathway</keyword>
<keyword evidence="13" id="KW-1185">Reference proteome</keyword>
<dbReference type="GO" id="GO:0004843">
    <property type="term" value="F:cysteine-type deubiquitinase activity"/>
    <property type="evidence" value="ECO:0007669"/>
    <property type="project" value="UniProtKB-EC"/>
</dbReference>
<protein>
    <recommendedName>
        <fullName evidence="2">ubiquitinyl hydrolase 1</fullName>
        <ecNumber evidence="2">3.4.19.12</ecNumber>
    </recommendedName>
</protein>
<keyword evidence="3" id="KW-0645">Protease</keyword>
<evidence type="ECO:0000256" key="4">
    <source>
        <dbReference type="ARBA" id="ARBA00022786"/>
    </source>
</evidence>
<evidence type="ECO:0000259" key="11">
    <source>
        <dbReference type="Pfam" id="PF20255"/>
    </source>
</evidence>
<evidence type="ECO:0000256" key="5">
    <source>
        <dbReference type="ARBA" id="ARBA00022801"/>
    </source>
</evidence>
<feature type="compositionally biased region" description="Low complexity" evidence="8">
    <location>
        <begin position="2831"/>
        <end position="2840"/>
    </location>
</feature>
<dbReference type="GO" id="GO:0006508">
    <property type="term" value="P:proteolysis"/>
    <property type="evidence" value="ECO:0007669"/>
    <property type="project" value="UniProtKB-KW"/>
</dbReference>
<evidence type="ECO:0000259" key="10">
    <source>
        <dbReference type="Pfam" id="PF12359"/>
    </source>
</evidence>
<keyword evidence="6" id="KW-0788">Thiol protease</keyword>
<evidence type="ECO:0000256" key="7">
    <source>
        <dbReference type="SAM" id="Coils"/>
    </source>
</evidence>
<evidence type="ECO:0000256" key="3">
    <source>
        <dbReference type="ARBA" id="ARBA00022670"/>
    </source>
</evidence>
<evidence type="ECO:0000313" key="13">
    <source>
        <dbReference type="Proteomes" id="UP000234585"/>
    </source>
</evidence>
<dbReference type="InterPro" id="IPR046541">
    <property type="entry name" value="DUF6606"/>
</dbReference>
<feature type="region of interest" description="Disordered" evidence="8">
    <location>
        <begin position="2200"/>
        <end position="2219"/>
    </location>
</feature>
<feature type="domain" description="DUF6606" evidence="11">
    <location>
        <begin position="11"/>
        <end position="280"/>
    </location>
</feature>
<dbReference type="EC" id="3.4.19.12" evidence="2"/>
<dbReference type="GeneID" id="36524809"/>
<feature type="coiled-coil region" evidence="7">
    <location>
        <begin position="568"/>
        <end position="603"/>
    </location>
</feature>
<reference evidence="12 13" key="1">
    <citation type="submission" date="2017-12" db="EMBL/GenBank/DDBJ databases">
        <authorList>
            <consortium name="DOE Joint Genome Institute"/>
            <person name="Haridas S."/>
            <person name="Kjaerbolling I."/>
            <person name="Vesth T.C."/>
            <person name="Frisvad J.C."/>
            <person name="Nybo J.L."/>
            <person name="Theobald S."/>
            <person name="Kuo A."/>
            <person name="Bowyer P."/>
            <person name="Matsuda Y."/>
            <person name="Mondo S."/>
            <person name="Lyhne E.K."/>
            <person name="Kogle M.E."/>
            <person name="Clum A."/>
            <person name="Lipzen A."/>
            <person name="Salamov A."/>
            <person name="Ngan C.Y."/>
            <person name="Daum C."/>
            <person name="Chiniquy J."/>
            <person name="Barry K."/>
            <person name="LaButti K."/>
            <person name="Simmons B.A."/>
            <person name="Magnuson J.K."/>
            <person name="Mortensen U.H."/>
            <person name="Larsen T.O."/>
            <person name="Grigoriev I.V."/>
            <person name="Baker S.E."/>
            <person name="Andersen M.R."/>
            <person name="Nordberg H.P."/>
            <person name="Cantor M.N."/>
            <person name="Hua S.X."/>
        </authorList>
    </citation>
    <scope>NUCLEOTIDE SEQUENCE [LARGE SCALE GENOMIC DNA]</scope>
    <source>
        <strain evidence="12 13">CBS 102.13</strain>
    </source>
</reference>
<accession>A0A2I2F7H8</accession>
<dbReference type="Pfam" id="PF12359">
    <property type="entry name" value="DUF3645"/>
    <property type="match status" value="1"/>
</dbReference>
<dbReference type="OrthoDB" id="3182339at2759"/>
<evidence type="ECO:0000256" key="1">
    <source>
        <dbReference type="ARBA" id="ARBA00000707"/>
    </source>
</evidence>
<dbReference type="PANTHER" id="PTHR13367:SF33">
    <property type="entry name" value="P-LOOP CONTAINING NUCLEOSIDE TRIPHOSPHATE HYDROLASE PROTEIN"/>
    <property type="match status" value="1"/>
</dbReference>
<dbReference type="InterPro" id="IPR027417">
    <property type="entry name" value="P-loop_NTPase"/>
</dbReference>
<sequence>MASTFSVLEHVFNHIVLPPKLPGSQDDDIREVEKSLRFRMIFAIQQLRSHSTDDVTPTWRRVAAALKSSIVMDENEAVDEKVILGDFENLQPGQTILLYLKEQNAAILIRHTQHDTVKFEAFEASPPSEVALAAKGALEWDFPTVAVSLPLSKFQDQDLQGSLAKFLAMAGVEPLGEFAAKARKAGVEIAEERDTVDPALITEFVMTILEVNGSPDCPPLLRKRVKDDVCWENAKIPWRRCPLWLVLRVSVQRLLYLELGAELGMVNYKFLMCFLLARLLLDSAEKLNPHLCHLLKAKLCRRLAKLETCKKNLTPFNLERYCHLYGYIAPFCQKAIDAAKHAIDAQWSSFQEKTQRRIPLLPFRAKENDFRLSLPNSRSYFENLFANTQNRNKLLQHDTTPGSVILKNCINEDLEALISRHSEIAGLEVIIALTDHKTTTSRKDAEDLCLSISRQIKTYLQSVGDSYDRNTEQMGTFMLNVFDLWVDLSECATDAYPLLYDYRLVFESKMLDVLLLSTPRDMERLKIIQKYLDERYELAGPSAMTIFTDPRPGCFADRYFETNEAEYLRELEADIESVSKKQRDGKEAELEALNKEWHDLTQKISSSSCTQRLADNGSHDIRGCSHCYYVRRRRRLKINVHEDLLPSESPDARARRRSVVFELDAPSAFSAYRTITWMIINKFCLPKGRSFMTGPKLTPSKPEIMLCDYSPLARFNRREKPKSSLASTTKSYYDTHYKTTRLPAQPHDVLLPNPLKLGYYSSVCKIWARDLPERLSLAHNFHIVLPTSLPLSGLYSSPEFAADGPGPSSYRTIADITKCPPARTVHEFMAHHSLFSGTTRRWLSILAELGSSNMNFSLQDTMELFRHIVLQAGPQLRNDMLRAVHVIFKDREFCGRLIEQVDRHVEAISNNWGEGYYMETLLTLTLRVYSLGHERILAKADTLLAKIRKITLAWLDLIQTLLCLESYMPTELKNIFEVLLHHAVERHPESLEAAISTVWPEPHERYLLMRDSEELKFLFGPERLLAFPSTMPGMEGKQMVIRAVRSDAVFEYVPQHVFGHGSNLDLPGSIVYDSRRKPVIWRGRVRTSYLVDPHSQLSKKVAQIFDKFESSLGLTLKRMDLDFRVNGRRLLEYAGTFYGLQSMLVLRDTQNPLRRSILKGVHVLIRKDNDTRYGRYIIDDAQLHAYTSFSLQCLQSGGCQPWEPLRLPQQEVLATLAALTPRRSYYPKELETQQTVTWNPHLTITIQHESFLSVVNGILNKSRRLAVFNLDPTLSSTQPSPMTQSHPLQERANWRRLIYERPGKLNKDLAPVPDKRYWGRNVREATERSLNVREVATLLHEKLGTWPVIGGYTNTFSPSSLEECLNMNIGENWGALVNSCRYCPPQGESFRSDADMEIIRTLISFFLLEELKSLWYPCGQSFVGALAAVVRPCCQPYNDIPLPKKKRNDPEALRMAESQRDDHNKACDNITDDFVQFIIDQWPCQSPHVDEFSGSLLDKSQALEAVLPEWRRIYDNTEFQHHMELVESPARPEAQLYEPVKANTYSLPRSGTELVQKEYKVRSFSFQLDGLCADMNHLTLEAVVDSLAESKSSKSIMALKTIRPGPVSGVRGYDDFDREIADARYVVNQSHNKLCASFTHNDDRYHWLQQGMLWPCTTSVAVLEQLRSTHRHYYGPNMKEALVLYAQAIGDLQRLLRVNDALKRKDNRKLAQEQNSSSHINWEPIRFPDWLLLEIDSNIRIREDQVDVALEMICPSSGSNTALQMNMGQGKTSVIMAMLACVFANGSMLSRFVVPRSLLTQTVEILQSRLGGLVGKEITHVPFSRRTPISPGLLQEYRQLHEDMLRSSGIVLDIPEHVLSFGLSGLQGVSDFKMDQATEMVATSRWMSEVCRDVLDECDFTLAVRTQLIYPSGSQLSVDGHPRRWEVMETILTLVVDHLRDLSKDFPHSVDVVERAGTGFPMAYFLRKDVEHALISRLVDDVCSGRLLLVPIHDCTNEEQLMIRDFISKEVVTQSVSDRVAELFSGTLYARKVVYLLRGLFVHGILLLCLKKRWNVQYGLHHGRDPIAVPFRAKGVPSDQAEWGHPDVAILFTCLALYYEGLTEPQLGQSLQWILKSDDPATEYDRWTQASTTLPEALRHWNIINVDDSAQVTEIWRHLRFTVVVINHFLNNFVFPVHAKQFNIKLQTSGWDIPLISFDEEEQPQGPRPNRPGLTTGFSGTNDNRRLLPLTIEQQDLPGLSHTNAEVLTYLLQERNRRYMLAVNGNGKRMTESDLIGLLARSNIRILIDAGAFVLEMDNSQFVETWLKHDNEAQAAVFFGEHEKPWVLYRNRRTPIPLLATPFAENLEGCLVYLDEAHTRGTDLKLPVCAKGALTLGLNQTKDHTVQAAMRLRQLGTTQSVVFLAPPEVHQSILDTCDKEPNDQIDSSHVITWLLDQTCRNLEELQPLYFAQGINFCRRMQASRTNSRFLTDSHHRKNYLDILQLPEQQTLEELYQPKIVRERETESPIPTDGSVHWKIKGFLQKLAEGQRHADSIFRISTSMLEEVEQEREVAFEVEEERQVQRPPSFIPLSFPGLDQNILDFVNTGCLQGQRGYVMASKFLESTELGMKYKIRGSAFLAHLFVSWEFTRTVKKHRTKKMDNMIRPVNWILWSPRTSTALVIIPEEAEAVIPILREANNDTNTDPIVHLILYAAPVTKRMLNFSHLKYFALPSLPPRWEPPAWLPIEIGLLAGRLYFHYADYQPIMNHLSVNIFKLARIARTPEEAGSIHLHSLLARKTLAFLHEWLSVRRSGQDISQTPMGYICQGWPLREDHPFFRSPRLISNEVGTSSSSSSSSPSVLQRRGRHHYAPGNHAGDDDDDDGEYDSANDDDEDDDATMITSDEEDMGKENRPIVNDSDSESVMFVSQKSLS</sequence>
<evidence type="ECO:0000313" key="12">
    <source>
        <dbReference type="EMBL" id="PLB36576.1"/>
    </source>
</evidence>
<proteinExistence type="predicted"/>
<organism evidence="12 13">
    <name type="scientific">Aspergillus candidus</name>
    <dbReference type="NCBI Taxonomy" id="41067"/>
    <lineage>
        <taxon>Eukaryota</taxon>
        <taxon>Fungi</taxon>
        <taxon>Dikarya</taxon>
        <taxon>Ascomycota</taxon>
        <taxon>Pezizomycotina</taxon>
        <taxon>Eurotiomycetes</taxon>
        <taxon>Eurotiomycetidae</taxon>
        <taxon>Eurotiales</taxon>
        <taxon>Aspergillaceae</taxon>
        <taxon>Aspergillus</taxon>
        <taxon>Aspergillus subgen. Circumdati</taxon>
    </lineage>
</organism>
<evidence type="ECO:0000256" key="8">
    <source>
        <dbReference type="SAM" id="MobiDB-lite"/>
    </source>
</evidence>
<feature type="domain" description="DUF3645" evidence="10">
    <location>
        <begin position="2061"/>
        <end position="2093"/>
    </location>
</feature>
<feature type="region of interest" description="Disordered" evidence="8">
    <location>
        <begin position="2826"/>
        <end position="2913"/>
    </location>
</feature>
<keyword evidence="7" id="KW-0175">Coiled coil</keyword>
<dbReference type="InterPro" id="IPR022105">
    <property type="entry name" value="DUF3645"/>
</dbReference>
<gene>
    <name evidence="12" type="ORF">BDW47DRAFT_132755</name>
</gene>
<evidence type="ECO:0000256" key="2">
    <source>
        <dbReference type="ARBA" id="ARBA00012759"/>
    </source>
</evidence>
<comment type="catalytic activity">
    <reaction evidence="1">
        <text>Thiol-dependent hydrolysis of ester, thioester, amide, peptide and isopeptide bonds formed by the C-terminal Gly of ubiquitin (a 76-residue protein attached to proteins as an intracellular targeting signal).</text>
        <dbReference type="EC" id="3.4.19.12"/>
    </reaction>
</comment>
<dbReference type="SUPFAM" id="SSF52540">
    <property type="entry name" value="P-loop containing nucleoside triphosphate hydrolases"/>
    <property type="match status" value="1"/>
</dbReference>
<evidence type="ECO:0000256" key="6">
    <source>
        <dbReference type="ARBA" id="ARBA00022807"/>
    </source>
</evidence>
<dbReference type="STRING" id="41067.A0A2I2F7H8"/>
<dbReference type="InterPro" id="IPR022099">
    <property type="entry name" value="DUF3638"/>
</dbReference>
<feature type="domain" description="DUF3638" evidence="9">
    <location>
        <begin position="1719"/>
        <end position="1942"/>
    </location>
</feature>
<dbReference type="RefSeq" id="XP_024670588.1">
    <property type="nucleotide sequence ID" value="XM_024817649.1"/>
</dbReference>
<name>A0A2I2F7H8_ASPCN</name>
<dbReference type="PANTHER" id="PTHR13367">
    <property type="entry name" value="UBIQUITIN THIOESTERASE"/>
    <property type="match status" value="1"/>
</dbReference>